<accession>A0A2I1K4A0</accession>
<name>A0A2I1K4A0_9LACT</name>
<comment type="caution">
    <text evidence="1">The sequence shown here is derived from an EMBL/GenBank/DDBJ whole genome shotgun (WGS) entry which is preliminary data.</text>
</comment>
<dbReference type="AlphaFoldDB" id="A0A2I1K4A0"/>
<organism evidence="1 2">
    <name type="scientific">Falseniella ignava</name>
    <dbReference type="NCBI Taxonomy" id="137730"/>
    <lineage>
        <taxon>Bacteria</taxon>
        <taxon>Bacillati</taxon>
        <taxon>Bacillota</taxon>
        <taxon>Bacilli</taxon>
        <taxon>Lactobacillales</taxon>
        <taxon>Aerococcaceae</taxon>
        <taxon>Falseniella</taxon>
    </lineage>
</organism>
<reference evidence="1 2" key="1">
    <citation type="submission" date="2017-12" db="EMBL/GenBank/DDBJ databases">
        <title>Phylogenetic diversity of female urinary microbiome.</title>
        <authorList>
            <person name="Thomas-White K."/>
            <person name="Wolfe A.J."/>
        </authorList>
    </citation>
    <scope>NUCLEOTIDE SEQUENCE [LARGE SCALE GENOMIC DNA]</scope>
    <source>
        <strain evidence="1 2">UMB0898</strain>
    </source>
</reference>
<proteinExistence type="predicted"/>
<dbReference type="OrthoDB" id="2139228at2"/>
<dbReference type="RefSeq" id="WP_006701668.1">
    <property type="nucleotide sequence ID" value="NZ_PKHE01000002.1"/>
</dbReference>
<evidence type="ECO:0000313" key="2">
    <source>
        <dbReference type="Proteomes" id="UP000234384"/>
    </source>
</evidence>
<dbReference type="EMBL" id="PKHE01000002">
    <property type="protein sequence ID" value="PKY90478.1"/>
    <property type="molecule type" value="Genomic_DNA"/>
</dbReference>
<gene>
    <name evidence="1" type="ORF">CYJ57_01030</name>
</gene>
<dbReference type="Proteomes" id="UP000234384">
    <property type="component" value="Unassembled WGS sequence"/>
</dbReference>
<sequence length="117" mass="12460">MSQNNSNKLWVLAGAALVAGAAFLVLNDDAREGAKALVNRERAKLYVRNHLGGSDAIISAIDHLPDREVNAILAMANGASKGANRAYNKGSDVFNAIVDRARDLGDDVTDAVNDWIN</sequence>
<evidence type="ECO:0000313" key="1">
    <source>
        <dbReference type="EMBL" id="PKY90478.1"/>
    </source>
</evidence>
<protein>
    <submittedName>
        <fullName evidence="1">Uncharacterized protein</fullName>
    </submittedName>
</protein>